<protein>
    <submittedName>
        <fullName evidence="1">Uncharacterized protein</fullName>
    </submittedName>
</protein>
<reference evidence="1 2" key="1">
    <citation type="journal article" date="2016" name="Genome Announc.">
        <title>Complete Genome Sequences of Five Bacteriophages That Infect Rhodobacter capsulatus.</title>
        <authorList>
            <person name="Bollivar D.W."/>
            <person name="Bernardoni B."/>
            <person name="Bockman M.R."/>
            <person name="Miller B.M."/>
            <person name="Russell D.A."/>
            <person name="Delesalle V.A."/>
            <person name="Krukonis G.P."/>
            <person name="Hatfull G.F."/>
            <person name="Cross M.R."/>
            <person name="Szewczyk M.M."/>
            <person name="Eppurath A."/>
        </authorList>
    </citation>
    <scope>NUCLEOTIDE SEQUENCE [LARGE SCALE GENOMIC DNA]</scope>
</reference>
<accession>A0A0K1Y702</accession>
<sequence>MSILNANRVKLTESTDARNARMMRLFRDAKDDFARHVALIDWQENGRKEPTPQFTAWAEGPRGLSDRIARGVPGYERAIREAVTPAQ</sequence>
<gene>
    <name evidence="1" type="ORF">RCSAXON_26</name>
</gene>
<evidence type="ECO:0000313" key="2">
    <source>
        <dbReference type="Proteomes" id="UP000231520"/>
    </source>
</evidence>
<organism evidence="1 2">
    <name type="scientific">Rhodobacter phage RcSaxon</name>
    <dbReference type="NCBI Taxonomy" id="1698423"/>
    <lineage>
        <taxon>Viruses</taxon>
        <taxon>Duplodnaviria</taxon>
        <taxon>Heunggongvirae</taxon>
        <taxon>Uroviricota</taxon>
        <taxon>Caudoviricetes</taxon>
        <taxon>Cronusvirus</taxon>
        <taxon>Cronusvirus cronus</taxon>
    </lineage>
</organism>
<dbReference type="Proteomes" id="UP000231520">
    <property type="component" value="Genome"/>
</dbReference>
<dbReference type="EMBL" id="KT253150">
    <property type="protein sequence ID" value="AKY02693.1"/>
    <property type="molecule type" value="Genomic_DNA"/>
</dbReference>
<name>A0A0K1Y702_9CAUD</name>
<proteinExistence type="predicted"/>
<evidence type="ECO:0000313" key="1">
    <source>
        <dbReference type="EMBL" id="AKY02693.1"/>
    </source>
</evidence>